<keyword evidence="2" id="KW-1133">Transmembrane helix</keyword>
<keyword evidence="2" id="KW-0472">Membrane</keyword>
<evidence type="ECO:0000256" key="2">
    <source>
        <dbReference type="SAM" id="Phobius"/>
    </source>
</evidence>
<protein>
    <submittedName>
        <fullName evidence="3">DUF6049 family protein</fullName>
    </submittedName>
</protein>
<feature type="transmembrane region" description="Helical" evidence="2">
    <location>
        <begin position="779"/>
        <end position="796"/>
    </location>
</feature>
<feature type="region of interest" description="Disordered" evidence="1">
    <location>
        <begin position="581"/>
        <end position="604"/>
    </location>
</feature>
<reference evidence="4" key="1">
    <citation type="journal article" date="2019" name="Int. J. Syst. Evol. Microbiol.">
        <title>The Global Catalogue of Microorganisms (GCM) 10K type strain sequencing project: providing services to taxonomists for standard genome sequencing and annotation.</title>
        <authorList>
            <consortium name="The Broad Institute Genomics Platform"/>
            <consortium name="The Broad Institute Genome Sequencing Center for Infectious Disease"/>
            <person name="Wu L."/>
            <person name="Ma J."/>
        </authorList>
    </citation>
    <scope>NUCLEOTIDE SEQUENCE [LARGE SCALE GENOMIC DNA]</scope>
    <source>
        <strain evidence="4">CCM 8604</strain>
    </source>
</reference>
<comment type="caution">
    <text evidence="3">The sequence shown here is derived from an EMBL/GenBank/DDBJ whole genome shotgun (WGS) entry which is preliminary data.</text>
</comment>
<name>A0ABW2Y4W2_9BIFI</name>
<dbReference type="Proteomes" id="UP001597036">
    <property type="component" value="Unassembled WGS sequence"/>
</dbReference>
<keyword evidence="4" id="KW-1185">Reference proteome</keyword>
<proteinExistence type="predicted"/>
<evidence type="ECO:0000313" key="4">
    <source>
        <dbReference type="Proteomes" id="UP001597036"/>
    </source>
</evidence>
<organism evidence="3 4">
    <name type="scientific">Alloscardovia venturai</name>
    <dbReference type="NCBI Taxonomy" id="1769421"/>
    <lineage>
        <taxon>Bacteria</taxon>
        <taxon>Bacillati</taxon>
        <taxon>Actinomycetota</taxon>
        <taxon>Actinomycetes</taxon>
        <taxon>Bifidobacteriales</taxon>
        <taxon>Bifidobacteriaceae</taxon>
        <taxon>Alloscardovia</taxon>
    </lineage>
</organism>
<feature type="transmembrane region" description="Helical" evidence="2">
    <location>
        <begin position="21"/>
        <end position="46"/>
    </location>
</feature>
<feature type="compositionally biased region" description="Low complexity" evidence="1">
    <location>
        <begin position="584"/>
        <end position="598"/>
    </location>
</feature>
<dbReference type="InterPro" id="IPR046112">
    <property type="entry name" value="DUF6049"/>
</dbReference>
<sequence length="814" mass="86659">MFTSFFTHHTTRAATWVKHSVSALTSIIIAVVLCVSGIAGVSTGIMPHSSRNFSSFSGSIPSAYAAEKESDSQSQQTKRKKQPLVLSQSTSIISHDSGYSATFTVTNTGNKDTNEGTLSVFANPDFTFRTSDQLRDWATAQSAIPTPSLLTNTHVPSLKAGSSTRVTISIPADAPELAAFTTWGAKPLRARWSTDDGNISEELHTFVTRTNADTDSAQLPQIKFVIAVPAGTTNSEQCTNSKNVQSQAKSFLSDILAGNNLGYTNTSENTASTDNSGALLGTLSAFTRCTTSTLTSLRDIQTANSNVSFIMDSALTPSVAATSSGNGLNVSAISQPFGEDISTLGSAKLSDEAASWSTDISASSASSSFSATPRIAWQGATGWSEEALKAAQKQGYSTVIATDHYYSTSDSAVHNSVSHIAINGSNMTVLTAQKELSTLLQGTATDSYTAETSEAGLLNRFIAQTAFYETQAPYEDRTVLITAGNSSTSLTRSAVARIANFISTLNTASWAHIVGMSDLLNASSALDDEDMHTFAQKASHFTDDEKKSISALSKIFVSAQSQRNQINSFINDVTEINVNSDANRTSSHSSEGTGRSSSAQDLAKGQADKSKQLAAFDSSQWAKQLLSLTNFYALQSLSAHSIHRYITSSSSVAPLIAQKLLVDSLYSAVKLSAPSSLHVVSESATIPVMISNDLPVPVKVGVSPQSTSSVHSEVTVAGHEANVIDAHTDQQITLSVHAISGWSTDFKLYLTTKANSRFPETSSVEKVRITSKITILDNAGYIIFVLAILLAIVGAHRQIARYKSKKDTHRNRED</sequence>
<keyword evidence="2" id="KW-0812">Transmembrane</keyword>
<gene>
    <name evidence="3" type="ORF">ACFQY8_02005</name>
</gene>
<dbReference type="Pfam" id="PF19516">
    <property type="entry name" value="DUF6049"/>
    <property type="match status" value="1"/>
</dbReference>
<dbReference type="RefSeq" id="WP_377938095.1">
    <property type="nucleotide sequence ID" value="NZ_JBHTHQ010000012.1"/>
</dbReference>
<evidence type="ECO:0000313" key="3">
    <source>
        <dbReference type="EMBL" id="MFD0704524.1"/>
    </source>
</evidence>
<evidence type="ECO:0000256" key="1">
    <source>
        <dbReference type="SAM" id="MobiDB-lite"/>
    </source>
</evidence>
<dbReference type="EMBL" id="JBHTHQ010000012">
    <property type="protein sequence ID" value="MFD0704524.1"/>
    <property type="molecule type" value="Genomic_DNA"/>
</dbReference>
<accession>A0ABW2Y4W2</accession>